<sequence length="56" mass="6221">MLLSRVESSHRAGRVHIIHSPPFIRMARGASSHLFFLLCVCVPGTIATTGYLWDVI</sequence>
<feature type="transmembrane region" description="Helical" evidence="1">
    <location>
        <begin position="34"/>
        <end position="53"/>
    </location>
</feature>
<reference evidence="2 3" key="1">
    <citation type="submission" date="2018-07" db="EMBL/GenBank/DDBJ databases">
        <title>The genomes of Aspergillus section Nigri reveals drivers in fungal speciation.</title>
        <authorList>
            <consortium name="DOE Joint Genome Institute"/>
            <person name="Vesth T.C."/>
            <person name="Nybo J."/>
            <person name="Theobald S."/>
            <person name="Brandl J."/>
            <person name="Frisvad J.C."/>
            <person name="Nielsen K.F."/>
            <person name="Lyhne E.K."/>
            <person name="Kogle M.E."/>
            <person name="Kuo A."/>
            <person name="Riley R."/>
            <person name="Clum A."/>
            <person name="Nolan M."/>
            <person name="Lipzen A."/>
            <person name="Salamov A."/>
            <person name="Henrissat B."/>
            <person name="Wiebenga A."/>
            <person name="De vries R.P."/>
            <person name="Grigoriev I.V."/>
            <person name="Mortensen U.H."/>
            <person name="Andersen M.R."/>
            <person name="Baker S.E."/>
        </authorList>
    </citation>
    <scope>NUCLEOTIDE SEQUENCE [LARGE SCALE GENOMIC DNA]</scope>
    <source>
        <strain evidence="2 3">CBS 139.54b</strain>
    </source>
</reference>
<evidence type="ECO:0000313" key="2">
    <source>
        <dbReference type="EMBL" id="RDH34516.1"/>
    </source>
</evidence>
<proteinExistence type="predicted"/>
<keyword evidence="1" id="KW-1133">Transmembrane helix</keyword>
<organism evidence="2 3">
    <name type="scientific">Aspergillus welwitschiae</name>
    <dbReference type="NCBI Taxonomy" id="1341132"/>
    <lineage>
        <taxon>Eukaryota</taxon>
        <taxon>Fungi</taxon>
        <taxon>Dikarya</taxon>
        <taxon>Ascomycota</taxon>
        <taxon>Pezizomycotina</taxon>
        <taxon>Eurotiomycetes</taxon>
        <taxon>Eurotiomycetidae</taxon>
        <taxon>Eurotiales</taxon>
        <taxon>Aspergillaceae</taxon>
        <taxon>Aspergillus</taxon>
        <taxon>Aspergillus subgen. Circumdati</taxon>
    </lineage>
</organism>
<gene>
    <name evidence="2" type="ORF">BDQ94DRAFT_141646</name>
</gene>
<name>A0A3F3Q6Y6_9EURO</name>
<evidence type="ECO:0000313" key="3">
    <source>
        <dbReference type="Proteomes" id="UP000253729"/>
    </source>
</evidence>
<keyword evidence="1" id="KW-0472">Membrane</keyword>
<dbReference type="RefSeq" id="XP_026627538.1">
    <property type="nucleotide sequence ID" value="XM_026765869.1"/>
</dbReference>
<dbReference type="Proteomes" id="UP000253729">
    <property type="component" value="Unassembled WGS sequence"/>
</dbReference>
<accession>A0A3F3Q6Y6</accession>
<evidence type="ECO:0000256" key="1">
    <source>
        <dbReference type="SAM" id="Phobius"/>
    </source>
</evidence>
<protein>
    <submittedName>
        <fullName evidence="2">Uncharacterized protein</fullName>
    </submittedName>
</protein>
<keyword evidence="1" id="KW-0812">Transmembrane</keyword>
<keyword evidence="3" id="KW-1185">Reference proteome</keyword>
<dbReference type="GeneID" id="38134225"/>
<dbReference type="EMBL" id="KZ852043">
    <property type="protein sequence ID" value="RDH34516.1"/>
    <property type="molecule type" value="Genomic_DNA"/>
</dbReference>
<dbReference type="AlphaFoldDB" id="A0A3F3Q6Y6"/>